<organism evidence="3">
    <name type="scientific">Arthrobacter sp. 68b</name>
    <dbReference type="NCBI Taxonomy" id="311808"/>
    <lineage>
        <taxon>Bacteria</taxon>
        <taxon>Bacillati</taxon>
        <taxon>Actinomycetota</taxon>
        <taxon>Actinomycetes</taxon>
        <taxon>Micrococcales</taxon>
        <taxon>Micrococcaceae</taxon>
        <taxon>Arthrobacter</taxon>
    </lineage>
</organism>
<evidence type="ECO:0000256" key="2">
    <source>
        <dbReference type="SAM" id="Phobius"/>
    </source>
</evidence>
<keyword evidence="2" id="KW-1133">Transmembrane helix</keyword>
<reference evidence="3" key="1">
    <citation type="journal article" date="2011" name="Biologija">
        <title>Analysis of phthalate degradation operon from Arthrobacter sp. 68b.</title>
        <authorList>
            <person name="Stanislauskiene R."/>
            <person name="Rudenkov M."/>
            <person name="Karvelis L."/>
            <person name="Gasparaviciute R."/>
            <person name="Meskiene R."/>
            <person name="Casaite V."/>
            <person name="Meskys R."/>
        </authorList>
    </citation>
    <scope>NUCLEOTIDE SEQUENCE</scope>
    <source>
        <strain evidence="3">68b</strain>
        <plasmid evidence="3">p2MP</plasmid>
    </source>
</reference>
<sequence>MTARLRPPAPSSEYGHPNDKETLMEPLTIVNFVLSLTALGASIMAYRANSKVRNDEGS</sequence>
<keyword evidence="2" id="KW-0812">Transmembrane</keyword>
<accession>A0A0F7G1G7</accession>
<keyword evidence="2" id="KW-0472">Membrane</keyword>
<evidence type="ECO:0000313" key="3">
    <source>
        <dbReference type="EMBL" id="AKG47367.1"/>
    </source>
</evidence>
<name>A0A0F7G1G7_9MICC</name>
<evidence type="ECO:0000256" key="1">
    <source>
        <dbReference type="SAM" id="MobiDB-lite"/>
    </source>
</evidence>
<feature type="transmembrane region" description="Helical" evidence="2">
    <location>
        <begin position="27"/>
        <end position="46"/>
    </location>
</feature>
<proteinExistence type="predicted"/>
<feature type="region of interest" description="Disordered" evidence="1">
    <location>
        <begin position="1"/>
        <end position="20"/>
    </location>
</feature>
<keyword evidence="3" id="KW-0614">Plasmid</keyword>
<dbReference type="EMBL" id="KJ410765">
    <property type="protein sequence ID" value="AKG47367.1"/>
    <property type="molecule type" value="Genomic_DNA"/>
</dbReference>
<reference evidence="3" key="2">
    <citation type="submission" date="2014-02" db="EMBL/GenBank/DDBJ databases">
        <title>Plasmid-mediated 2-methylpyridine and pyridine degradation in Arthrobacter sp. 68b.</title>
        <authorList>
            <person name="Stanislauskiene R."/>
            <person name="Rutkiene R."/>
            <person name="Gasparaviciute R."/>
            <person name="Meskiene R."/>
            <person name="Bachamatova I."/>
            <person name="Marcinkeviciene L."/>
            <person name="Meskys R."/>
        </authorList>
    </citation>
    <scope>NUCLEOTIDE SEQUENCE</scope>
    <source>
        <strain evidence="3">68b</strain>
        <plasmid evidence="3">p2MP</plasmid>
    </source>
</reference>
<protein>
    <submittedName>
        <fullName evidence="3">Uncharacterized protein</fullName>
    </submittedName>
</protein>
<geneLocation type="plasmid" evidence="3">
    <name>p2MP</name>
</geneLocation>
<dbReference type="AlphaFoldDB" id="A0A0F7G1G7"/>